<organism evidence="1 2">
    <name type="scientific">Raoultella planticola</name>
    <name type="common">Klebsiella planticola</name>
    <dbReference type="NCBI Taxonomy" id="575"/>
    <lineage>
        <taxon>Bacteria</taxon>
        <taxon>Pseudomonadati</taxon>
        <taxon>Pseudomonadota</taxon>
        <taxon>Gammaproteobacteria</taxon>
        <taxon>Enterobacterales</taxon>
        <taxon>Enterobacteriaceae</taxon>
        <taxon>Klebsiella/Raoultella group</taxon>
        <taxon>Raoultella</taxon>
    </lineage>
</organism>
<dbReference type="AlphaFoldDB" id="A0A485ADE0"/>
<dbReference type="Proteomes" id="UP000345637">
    <property type="component" value="Unassembled WGS sequence"/>
</dbReference>
<evidence type="ECO:0000313" key="2">
    <source>
        <dbReference type="Proteomes" id="UP000345637"/>
    </source>
</evidence>
<name>A0A485ADE0_RAOPL</name>
<evidence type="ECO:0000313" key="1">
    <source>
        <dbReference type="EMBL" id="VFS58106.1"/>
    </source>
</evidence>
<reference evidence="1 2" key="1">
    <citation type="submission" date="2019-03" db="EMBL/GenBank/DDBJ databases">
        <authorList>
            <consortium name="Pathogen Informatics"/>
        </authorList>
    </citation>
    <scope>NUCLEOTIDE SEQUENCE [LARGE SCALE GENOMIC DNA]</scope>
    <source>
        <strain evidence="1 2">NCTC12998</strain>
    </source>
</reference>
<proteinExistence type="predicted"/>
<accession>A0A485ADE0</accession>
<gene>
    <name evidence="1" type="ORF">NCTC12998_00685</name>
</gene>
<protein>
    <submittedName>
        <fullName evidence="1">Uncharacterized protein</fullName>
    </submittedName>
</protein>
<dbReference type="EMBL" id="CAADJE010000011">
    <property type="protein sequence ID" value="VFS58106.1"/>
    <property type="molecule type" value="Genomic_DNA"/>
</dbReference>
<sequence length="56" mass="6294">MDSGYHIRLTEHQQIVIAFQIAWPVGKAFAAEVLFTQTIALDHGAHAPIQNQNTFF</sequence>